<evidence type="ECO:0000313" key="12">
    <source>
        <dbReference type="Proteomes" id="UP000488956"/>
    </source>
</evidence>
<evidence type="ECO:0000313" key="11">
    <source>
        <dbReference type="Proteomes" id="UP000476176"/>
    </source>
</evidence>
<accession>A0A6A3XRL5</accession>
<dbReference type="Proteomes" id="UP000429523">
    <property type="component" value="Unassembled WGS sequence"/>
</dbReference>
<keyword evidence="8" id="KW-1185">Reference proteome</keyword>
<evidence type="ECO:0000313" key="5">
    <source>
        <dbReference type="EMBL" id="KAE9229145.1"/>
    </source>
</evidence>
<dbReference type="Proteomes" id="UP000460718">
    <property type="component" value="Unassembled WGS sequence"/>
</dbReference>
<sequence>MRSHRNLTASTFTTLPAAAAGDSLSPPDTVTPLPCLFGVFADCCGFCSRCFR</sequence>
<name>A0A6A3XRL5_9STRA</name>
<dbReference type="Proteomes" id="UP000488956">
    <property type="component" value="Unassembled WGS sequence"/>
</dbReference>
<evidence type="ECO:0000313" key="4">
    <source>
        <dbReference type="EMBL" id="KAE9207183.1"/>
    </source>
</evidence>
<dbReference type="EMBL" id="QXGB01000681">
    <property type="protein sequence ID" value="KAE9207183.1"/>
    <property type="molecule type" value="Genomic_DNA"/>
</dbReference>
<dbReference type="EMBL" id="QXFX01000684">
    <property type="protein sequence ID" value="KAE9107246.1"/>
    <property type="molecule type" value="Genomic_DNA"/>
</dbReference>
<dbReference type="AlphaFoldDB" id="A0A6A3XRL5"/>
<evidence type="ECO:0000313" key="1">
    <source>
        <dbReference type="EMBL" id="KAE8936637.1"/>
    </source>
</evidence>
<protein>
    <submittedName>
        <fullName evidence="4">Uncharacterized protein</fullName>
    </submittedName>
</protein>
<dbReference type="EMBL" id="QXGF01000701">
    <property type="protein sequence ID" value="KAE8936637.1"/>
    <property type="molecule type" value="Genomic_DNA"/>
</dbReference>
<dbReference type="OrthoDB" id="10504572at2759"/>
<evidence type="ECO:0000313" key="10">
    <source>
        <dbReference type="Proteomes" id="UP000460718"/>
    </source>
</evidence>
<proteinExistence type="predicted"/>
<organism evidence="4 8">
    <name type="scientific">Phytophthora fragariae</name>
    <dbReference type="NCBI Taxonomy" id="53985"/>
    <lineage>
        <taxon>Eukaryota</taxon>
        <taxon>Sar</taxon>
        <taxon>Stramenopiles</taxon>
        <taxon>Oomycota</taxon>
        <taxon>Peronosporomycetes</taxon>
        <taxon>Peronosporales</taxon>
        <taxon>Peronosporaceae</taxon>
        <taxon>Phytophthora</taxon>
    </lineage>
</organism>
<dbReference type="Proteomes" id="UP000437068">
    <property type="component" value="Unassembled WGS sequence"/>
</dbReference>
<evidence type="ECO:0000313" key="2">
    <source>
        <dbReference type="EMBL" id="KAE9003987.1"/>
    </source>
</evidence>
<reference evidence="7 8" key="1">
    <citation type="submission" date="2018-08" db="EMBL/GenBank/DDBJ databases">
        <title>Genomic investigation of the strawberry pathogen Phytophthora fragariae indicates pathogenicity is determined by transcriptional variation in three key races.</title>
        <authorList>
            <person name="Adams T.M."/>
            <person name="Armitage A.D."/>
            <person name="Sobczyk M.K."/>
            <person name="Bates H.J."/>
            <person name="Dunwell J.M."/>
            <person name="Nellist C.F."/>
            <person name="Harrison R.J."/>
        </authorList>
    </citation>
    <scope>NUCLEOTIDE SEQUENCE [LARGE SCALE GENOMIC DNA]</scope>
    <source>
        <strain evidence="6 9">A4</strain>
        <strain evidence="5 11">BC-23</strain>
        <strain evidence="4 8">NOV-27</strain>
        <strain evidence="1 7">NOV-9</strain>
        <strain evidence="3 12">ONT-3</strain>
        <strain evidence="2 10">SCRP245</strain>
    </source>
</reference>
<evidence type="ECO:0000313" key="8">
    <source>
        <dbReference type="Proteomes" id="UP000433483"/>
    </source>
</evidence>
<evidence type="ECO:0000313" key="6">
    <source>
        <dbReference type="EMBL" id="KAE9306079.1"/>
    </source>
</evidence>
<evidence type="ECO:0000313" key="7">
    <source>
        <dbReference type="Proteomes" id="UP000429523"/>
    </source>
</evidence>
<gene>
    <name evidence="6" type="ORF">PF001_g12305</name>
    <name evidence="5" type="ORF">PF004_g10864</name>
    <name evidence="4" type="ORF">PF005_g12726</name>
    <name evidence="1" type="ORF">PF009_g13453</name>
    <name evidence="3" type="ORF">PF010_g12338</name>
    <name evidence="2" type="ORF">PF011_g12658</name>
</gene>
<dbReference type="Proteomes" id="UP000476176">
    <property type="component" value="Unassembled WGS sequence"/>
</dbReference>
<evidence type="ECO:0000313" key="9">
    <source>
        <dbReference type="Proteomes" id="UP000437068"/>
    </source>
</evidence>
<evidence type="ECO:0000313" key="3">
    <source>
        <dbReference type="EMBL" id="KAE9107246.1"/>
    </source>
</evidence>
<dbReference type="EMBL" id="QXGE01000677">
    <property type="protein sequence ID" value="KAE9306079.1"/>
    <property type="molecule type" value="Genomic_DNA"/>
</dbReference>
<dbReference type="EMBL" id="QXGC01000575">
    <property type="protein sequence ID" value="KAE9229145.1"/>
    <property type="molecule type" value="Genomic_DNA"/>
</dbReference>
<dbReference type="EMBL" id="QXFW01000744">
    <property type="protein sequence ID" value="KAE9003987.1"/>
    <property type="molecule type" value="Genomic_DNA"/>
</dbReference>
<dbReference type="Proteomes" id="UP000433483">
    <property type="component" value="Unassembled WGS sequence"/>
</dbReference>
<comment type="caution">
    <text evidence="4">The sequence shown here is derived from an EMBL/GenBank/DDBJ whole genome shotgun (WGS) entry which is preliminary data.</text>
</comment>